<dbReference type="EMBL" id="KV878341">
    <property type="protein sequence ID" value="OJJ46847.1"/>
    <property type="molecule type" value="Genomic_DNA"/>
</dbReference>
<sequence length="281" mass="31247">MKSKYSLEDFLVVFGPRDTYLVRTPGVDLRWTLPVSSKLQDILTSAKEVSFVAYPSLLDVEASELPDPVVAYVKKGLLGDSKFHLPEDNEPVLKEWLHKRWNNTVGIQVISSNGAWWAQSSSGTTAFQSLPGDVRQLVKPNHPHGKVVHLAMGVQGAYIAVFDDGHCIWDLKGGYGRLDAHLDTRLSGELLYASLSPFDAGAFFAVFHNDTVIYDWPEGEEKRWSEIDGCFLEFDGLRVLTPSETLKFSVATPKRPGALRQWTGQVLKDVATQDIESVLEG</sequence>
<dbReference type="Proteomes" id="UP000184188">
    <property type="component" value="Unassembled WGS sequence"/>
</dbReference>
<organism evidence="1 2">
    <name type="scientific">Penicilliopsis zonata CBS 506.65</name>
    <dbReference type="NCBI Taxonomy" id="1073090"/>
    <lineage>
        <taxon>Eukaryota</taxon>
        <taxon>Fungi</taxon>
        <taxon>Dikarya</taxon>
        <taxon>Ascomycota</taxon>
        <taxon>Pezizomycotina</taxon>
        <taxon>Eurotiomycetes</taxon>
        <taxon>Eurotiomycetidae</taxon>
        <taxon>Eurotiales</taxon>
        <taxon>Aspergillaceae</taxon>
        <taxon>Penicilliopsis</taxon>
    </lineage>
</organism>
<gene>
    <name evidence="1" type="ORF">ASPZODRAFT_166136</name>
</gene>
<evidence type="ECO:0000313" key="2">
    <source>
        <dbReference type="Proteomes" id="UP000184188"/>
    </source>
</evidence>
<dbReference type="AlphaFoldDB" id="A0A1L9SI85"/>
<keyword evidence="2" id="KW-1185">Reference proteome</keyword>
<dbReference type="GeneID" id="34613205"/>
<dbReference type="VEuPathDB" id="FungiDB:ASPZODRAFT_166136"/>
<dbReference type="STRING" id="1073090.A0A1L9SI85"/>
<dbReference type="OrthoDB" id="3893497at2759"/>
<evidence type="ECO:0000313" key="1">
    <source>
        <dbReference type="EMBL" id="OJJ46847.1"/>
    </source>
</evidence>
<name>A0A1L9SI85_9EURO</name>
<protein>
    <submittedName>
        <fullName evidence="1">Uncharacterized protein</fullName>
    </submittedName>
</protein>
<dbReference type="RefSeq" id="XP_022581357.1">
    <property type="nucleotide sequence ID" value="XM_022726741.1"/>
</dbReference>
<accession>A0A1L9SI85</accession>
<proteinExistence type="predicted"/>
<reference evidence="2" key="1">
    <citation type="journal article" date="2017" name="Genome Biol.">
        <title>Comparative genomics reveals high biological diversity and specific adaptations in the industrially and medically important fungal genus Aspergillus.</title>
        <authorList>
            <person name="de Vries R.P."/>
            <person name="Riley R."/>
            <person name="Wiebenga A."/>
            <person name="Aguilar-Osorio G."/>
            <person name="Amillis S."/>
            <person name="Uchima C.A."/>
            <person name="Anderluh G."/>
            <person name="Asadollahi M."/>
            <person name="Askin M."/>
            <person name="Barry K."/>
            <person name="Battaglia E."/>
            <person name="Bayram O."/>
            <person name="Benocci T."/>
            <person name="Braus-Stromeyer S.A."/>
            <person name="Caldana C."/>
            <person name="Canovas D."/>
            <person name="Cerqueira G.C."/>
            <person name="Chen F."/>
            <person name="Chen W."/>
            <person name="Choi C."/>
            <person name="Clum A."/>
            <person name="Dos Santos R.A."/>
            <person name="Damasio A.R."/>
            <person name="Diallinas G."/>
            <person name="Emri T."/>
            <person name="Fekete E."/>
            <person name="Flipphi M."/>
            <person name="Freyberg S."/>
            <person name="Gallo A."/>
            <person name="Gournas C."/>
            <person name="Habgood R."/>
            <person name="Hainaut M."/>
            <person name="Harispe M.L."/>
            <person name="Henrissat B."/>
            <person name="Hilden K.S."/>
            <person name="Hope R."/>
            <person name="Hossain A."/>
            <person name="Karabika E."/>
            <person name="Karaffa L."/>
            <person name="Karanyi Z."/>
            <person name="Krasevec N."/>
            <person name="Kuo A."/>
            <person name="Kusch H."/>
            <person name="LaButti K."/>
            <person name="Lagendijk E.L."/>
            <person name="Lapidus A."/>
            <person name="Levasseur A."/>
            <person name="Lindquist E."/>
            <person name="Lipzen A."/>
            <person name="Logrieco A.F."/>
            <person name="MacCabe A."/>
            <person name="Maekelae M.R."/>
            <person name="Malavazi I."/>
            <person name="Melin P."/>
            <person name="Meyer V."/>
            <person name="Mielnichuk N."/>
            <person name="Miskei M."/>
            <person name="Molnar A.P."/>
            <person name="Mule G."/>
            <person name="Ngan C.Y."/>
            <person name="Orejas M."/>
            <person name="Orosz E."/>
            <person name="Ouedraogo J.P."/>
            <person name="Overkamp K.M."/>
            <person name="Park H.-S."/>
            <person name="Perrone G."/>
            <person name="Piumi F."/>
            <person name="Punt P.J."/>
            <person name="Ram A.F."/>
            <person name="Ramon A."/>
            <person name="Rauscher S."/>
            <person name="Record E."/>
            <person name="Riano-Pachon D.M."/>
            <person name="Robert V."/>
            <person name="Roehrig J."/>
            <person name="Ruller R."/>
            <person name="Salamov A."/>
            <person name="Salih N.S."/>
            <person name="Samson R.A."/>
            <person name="Sandor E."/>
            <person name="Sanguinetti M."/>
            <person name="Schuetze T."/>
            <person name="Sepcic K."/>
            <person name="Shelest E."/>
            <person name="Sherlock G."/>
            <person name="Sophianopoulou V."/>
            <person name="Squina F.M."/>
            <person name="Sun H."/>
            <person name="Susca A."/>
            <person name="Todd R.B."/>
            <person name="Tsang A."/>
            <person name="Unkles S.E."/>
            <person name="van de Wiele N."/>
            <person name="van Rossen-Uffink D."/>
            <person name="Oliveira J.V."/>
            <person name="Vesth T.C."/>
            <person name="Visser J."/>
            <person name="Yu J.-H."/>
            <person name="Zhou M."/>
            <person name="Andersen M.R."/>
            <person name="Archer D.B."/>
            <person name="Baker S.E."/>
            <person name="Benoit I."/>
            <person name="Brakhage A.A."/>
            <person name="Braus G.H."/>
            <person name="Fischer R."/>
            <person name="Frisvad J.C."/>
            <person name="Goldman G.H."/>
            <person name="Houbraken J."/>
            <person name="Oakley B."/>
            <person name="Pocsi I."/>
            <person name="Scazzocchio C."/>
            <person name="Seiboth B."/>
            <person name="vanKuyk P.A."/>
            <person name="Wortman J."/>
            <person name="Dyer P.S."/>
            <person name="Grigoriev I.V."/>
        </authorList>
    </citation>
    <scope>NUCLEOTIDE SEQUENCE [LARGE SCALE GENOMIC DNA]</scope>
    <source>
        <strain evidence="2">CBS 506.65</strain>
    </source>
</reference>